<accession>A0A9P6BY44</accession>
<evidence type="ECO:0000256" key="1">
    <source>
        <dbReference type="SAM" id="MobiDB-lite"/>
    </source>
</evidence>
<evidence type="ECO:0000313" key="3">
    <source>
        <dbReference type="Proteomes" id="UP000807342"/>
    </source>
</evidence>
<reference evidence="2" key="1">
    <citation type="submission" date="2020-11" db="EMBL/GenBank/DDBJ databases">
        <authorList>
            <consortium name="DOE Joint Genome Institute"/>
            <person name="Ahrendt S."/>
            <person name="Riley R."/>
            <person name="Andreopoulos W."/>
            <person name="Labutti K."/>
            <person name="Pangilinan J."/>
            <person name="Ruiz-Duenas F.J."/>
            <person name="Barrasa J.M."/>
            <person name="Sanchez-Garcia M."/>
            <person name="Camarero S."/>
            <person name="Miyauchi S."/>
            <person name="Serrano A."/>
            <person name="Linde D."/>
            <person name="Babiker R."/>
            <person name="Drula E."/>
            <person name="Ayuso-Fernandez I."/>
            <person name="Pacheco R."/>
            <person name="Padilla G."/>
            <person name="Ferreira P."/>
            <person name="Barriuso J."/>
            <person name="Kellner H."/>
            <person name="Castanera R."/>
            <person name="Alfaro M."/>
            <person name="Ramirez L."/>
            <person name="Pisabarro A.G."/>
            <person name="Kuo A."/>
            <person name="Tritt A."/>
            <person name="Lipzen A."/>
            <person name="He G."/>
            <person name="Yan M."/>
            <person name="Ng V."/>
            <person name="Cullen D."/>
            <person name="Martin F."/>
            <person name="Rosso M.-N."/>
            <person name="Henrissat B."/>
            <person name="Hibbett D."/>
            <person name="Martinez A.T."/>
            <person name="Grigoriev I.V."/>
        </authorList>
    </citation>
    <scope>NUCLEOTIDE SEQUENCE</scope>
    <source>
        <strain evidence="2">MF-IS2</strain>
    </source>
</reference>
<keyword evidence="3" id="KW-1185">Reference proteome</keyword>
<gene>
    <name evidence="2" type="ORF">P691DRAFT_763144</name>
</gene>
<protein>
    <submittedName>
        <fullName evidence="2">Uncharacterized protein</fullName>
    </submittedName>
</protein>
<feature type="region of interest" description="Disordered" evidence="1">
    <location>
        <begin position="1"/>
        <end position="31"/>
    </location>
</feature>
<dbReference type="Proteomes" id="UP000807342">
    <property type="component" value="Unassembled WGS sequence"/>
</dbReference>
<organism evidence="2 3">
    <name type="scientific">Macrolepiota fuliginosa MF-IS2</name>
    <dbReference type="NCBI Taxonomy" id="1400762"/>
    <lineage>
        <taxon>Eukaryota</taxon>
        <taxon>Fungi</taxon>
        <taxon>Dikarya</taxon>
        <taxon>Basidiomycota</taxon>
        <taxon>Agaricomycotina</taxon>
        <taxon>Agaricomycetes</taxon>
        <taxon>Agaricomycetidae</taxon>
        <taxon>Agaricales</taxon>
        <taxon>Agaricineae</taxon>
        <taxon>Agaricaceae</taxon>
        <taxon>Macrolepiota</taxon>
    </lineage>
</organism>
<dbReference type="EMBL" id="MU151352">
    <property type="protein sequence ID" value="KAF9444726.1"/>
    <property type="molecule type" value="Genomic_DNA"/>
</dbReference>
<proteinExistence type="predicted"/>
<evidence type="ECO:0000313" key="2">
    <source>
        <dbReference type="EMBL" id="KAF9444726.1"/>
    </source>
</evidence>
<dbReference type="AlphaFoldDB" id="A0A9P6BY44"/>
<comment type="caution">
    <text evidence="2">The sequence shown here is derived from an EMBL/GenBank/DDBJ whole genome shotgun (WGS) entry which is preliminary data.</text>
</comment>
<sequence>MGSQQSSPLASAPHDSGAASQPPCTQSPSSPPVIVNKLTCTPSAQRKFAQAAADLNKSGIENGVLRIFDVLKPWVDYSFTGTPPEDVQEYISSIHSAIQEMAETLACIRDATDRGFAASGEGLRIFNSYREFETREDVVGYTEDMKEALKKGFDAAQKSSSRLHTLQTKLAMLSHDRKDEALRACDKKKDELLKRGERSEMVAIATESLAGTLRQATPSTPIELGVLAAAAPGTSLLAYRANKSMVKQREVTHQELSEYENLSKDITVFGDQIKEMIDLLQPLRDWWFEACGTVGTLEEMLLTHRTSELKVIESNQELALIQEIWVESRARFQAFLPLIEKLTRNAPGAEIMVSDELSKFQAMLKTLRPTLQVSDASDEYT</sequence>
<name>A0A9P6BY44_9AGAR</name>